<dbReference type="AlphaFoldDB" id="A0A4Y2BY51"/>
<dbReference type="InterPro" id="IPR036397">
    <property type="entry name" value="RNaseH_sf"/>
</dbReference>
<dbReference type="InterPro" id="IPR001888">
    <property type="entry name" value="Transposase_1"/>
</dbReference>
<dbReference type="GO" id="GO:0000014">
    <property type="term" value="F:single-stranded DNA endodeoxyribonuclease activity"/>
    <property type="evidence" value="ECO:0007669"/>
    <property type="project" value="TreeGrafter"/>
</dbReference>
<accession>A0A4Y2BY51</accession>
<dbReference type="Gene3D" id="3.30.420.10">
    <property type="entry name" value="Ribonuclease H-like superfamily/Ribonuclease H"/>
    <property type="match status" value="1"/>
</dbReference>
<sequence length="85" mass="9967">MLCCWWNWKGIVYYELLKLNQTINLIKNSIRLGNLKQAIYQKRLESADRKGMVFHQDKARPHVSLPSAPTEINEVWLECLNPPSI</sequence>
<evidence type="ECO:0008006" key="3">
    <source>
        <dbReference type="Google" id="ProtNLM"/>
    </source>
</evidence>
<dbReference type="GO" id="GO:0015074">
    <property type="term" value="P:DNA integration"/>
    <property type="evidence" value="ECO:0007669"/>
    <property type="project" value="TreeGrafter"/>
</dbReference>
<evidence type="ECO:0000313" key="2">
    <source>
        <dbReference type="Proteomes" id="UP000499080"/>
    </source>
</evidence>
<dbReference type="GO" id="GO:0044774">
    <property type="term" value="P:mitotic DNA integrity checkpoint signaling"/>
    <property type="evidence" value="ECO:0007669"/>
    <property type="project" value="TreeGrafter"/>
</dbReference>
<organism evidence="1 2">
    <name type="scientific">Araneus ventricosus</name>
    <name type="common">Orbweaver spider</name>
    <name type="synonym">Epeira ventricosa</name>
    <dbReference type="NCBI Taxonomy" id="182803"/>
    <lineage>
        <taxon>Eukaryota</taxon>
        <taxon>Metazoa</taxon>
        <taxon>Ecdysozoa</taxon>
        <taxon>Arthropoda</taxon>
        <taxon>Chelicerata</taxon>
        <taxon>Arachnida</taxon>
        <taxon>Araneae</taxon>
        <taxon>Araneomorphae</taxon>
        <taxon>Entelegynae</taxon>
        <taxon>Araneoidea</taxon>
        <taxon>Araneidae</taxon>
        <taxon>Araneus</taxon>
    </lineage>
</organism>
<dbReference type="Proteomes" id="UP000499080">
    <property type="component" value="Unassembled WGS sequence"/>
</dbReference>
<dbReference type="OrthoDB" id="6437521at2759"/>
<gene>
    <name evidence="1" type="ORF">AVEN_254122_1</name>
</gene>
<dbReference type="GO" id="GO:0003690">
    <property type="term" value="F:double-stranded DNA binding"/>
    <property type="evidence" value="ECO:0007669"/>
    <property type="project" value="TreeGrafter"/>
</dbReference>
<dbReference type="GO" id="GO:0035861">
    <property type="term" value="C:site of double-strand break"/>
    <property type="evidence" value="ECO:0007669"/>
    <property type="project" value="TreeGrafter"/>
</dbReference>
<dbReference type="PANTHER" id="PTHR46060:SF2">
    <property type="entry name" value="HISTONE-LYSINE N-METHYLTRANSFERASE SETMAR"/>
    <property type="match status" value="1"/>
</dbReference>
<dbReference type="GO" id="GO:0006303">
    <property type="term" value="P:double-strand break repair via nonhomologous end joining"/>
    <property type="evidence" value="ECO:0007669"/>
    <property type="project" value="TreeGrafter"/>
</dbReference>
<dbReference type="GO" id="GO:0000793">
    <property type="term" value="C:condensed chromosome"/>
    <property type="evidence" value="ECO:0007669"/>
    <property type="project" value="TreeGrafter"/>
</dbReference>
<protein>
    <recommendedName>
        <fullName evidence="3">Mariner Mos1 transposase</fullName>
    </recommendedName>
</protein>
<dbReference type="Pfam" id="PF01359">
    <property type="entry name" value="Transposase_1"/>
    <property type="match status" value="1"/>
</dbReference>
<dbReference type="GO" id="GO:0000729">
    <property type="term" value="P:DNA double-strand break processing"/>
    <property type="evidence" value="ECO:0007669"/>
    <property type="project" value="TreeGrafter"/>
</dbReference>
<dbReference type="PANTHER" id="PTHR46060">
    <property type="entry name" value="MARINER MOS1 TRANSPOSASE-LIKE PROTEIN"/>
    <property type="match status" value="1"/>
</dbReference>
<evidence type="ECO:0000313" key="1">
    <source>
        <dbReference type="EMBL" id="GBL97082.1"/>
    </source>
</evidence>
<reference evidence="1 2" key="1">
    <citation type="journal article" date="2019" name="Sci. Rep.">
        <title>Orb-weaving spider Araneus ventricosus genome elucidates the spidroin gene catalogue.</title>
        <authorList>
            <person name="Kono N."/>
            <person name="Nakamura H."/>
            <person name="Ohtoshi R."/>
            <person name="Moran D.A.P."/>
            <person name="Shinohara A."/>
            <person name="Yoshida Y."/>
            <person name="Fujiwara M."/>
            <person name="Mori M."/>
            <person name="Tomita M."/>
            <person name="Arakawa K."/>
        </authorList>
    </citation>
    <scope>NUCLEOTIDE SEQUENCE [LARGE SCALE GENOMIC DNA]</scope>
</reference>
<dbReference type="GO" id="GO:0042800">
    <property type="term" value="F:histone H3K4 methyltransferase activity"/>
    <property type="evidence" value="ECO:0007669"/>
    <property type="project" value="TreeGrafter"/>
</dbReference>
<dbReference type="GO" id="GO:0005634">
    <property type="term" value="C:nucleus"/>
    <property type="evidence" value="ECO:0007669"/>
    <property type="project" value="TreeGrafter"/>
</dbReference>
<dbReference type="InterPro" id="IPR052709">
    <property type="entry name" value="Transposase-MT_Hybrid"/>
</dbReference>
<dbReference type="GO" id="GO:0031297">
    <property type="term" value="P:replication fork processing"/>
    <property type="evidence" value="ECO:0007669"/>
    <property type="project" value="TreeGrafter"/>
</dbReference>
<comment type="caution">
    <text evidence="1">The sequence shown here is derived from an EMBL/GenBank/DDBJ whole genome shotgun (WGS) entry which is preliminary data.</text>
</comment>
<dbReference type="EMBL" id="BGPR01000126">
    <property type="protein sequence ID" value="GBL97082.1"/>
    <property type="molecule type" value="Genomic_DNA"/>
</dbReference>
<keyword evidence="2" id="KW-1185">Reference proteome</keyword>
<proteinExistence type="predicted"/>
<name>A0A4Y2BY51_ARAVE</name>
<dbReference type="GO" id="GO:0044547">
    <property type="term" value="F:DNA topoisomerase binding"/>
    <property type="evidence" value="ECO:0007669"/>
    <property type="project" value="TreeGrafter"/>
</dbReference>
<dbReference type="GO" id="GO:0046975">
    <property type="term" value="F:histone H3K36 methyltransferase activity"/>
    <property type="evidence" value="ECO:0007669"/>
    <property type="project" value="TreeGrafter"/>
</dbReference>
<dbReference type="GO" id="GO:0003697">
    <property type="term" value="F:single-stranded DNA binding"/>
    <property type="evidence" value="ECO:0007669"/>
    <property type="project" value="TreeGrafter"/>
</dbReference>